<dbReference type="InterPro" id="IPR042065">
    <property type="entry name" value="E3_ELL-like"/>
</dbReference>
<feature type="region of interest" description="Disordered" evidence="1">
    <location>
        <begin position="346"/>
        <end position="707"/>
    </location>
</feature>
<feature type="compositionally biased region" description="Low complexity" evidence="1">
    <location>
        <begin position="205"/>
        <end position="216"/>
    </location>
</feature>
<feature type="compositionally biased region" description="Low complexity" evidence="1">
    <location>
        <begin position="664"/>
        <end position="678"/>
    </location>
</feature>
<feature type="compositionally biased region" description="Polar residues" evidence="1">
    <location>
        <begin position="601"/>
        <end position="638"/>
    </location>
</feature>
<dbReference type="InterPro" id="IPR055194">
    <property type="entry name" value="UBR1-like_WH"/>
</dbReference>
<feature type="region of interest" description="Disordered" evidence="1">
    <location>
        <begin position="109"/>
        <end position="141"/>
    </location>
</feature>
<dbReference type="EMBL" id="JAUEDM010000001">
    <property type="protein sequence ID" value="KAK3329446.1"/>
    <property type="molecule type" value="Genomic_DNA"/>
</dbReference>
<feature type="region of interest" description="Disordered" evidence="1">
    <location>
        <begin position="192"/>
        <end position="220"/>
    </location>
</feature>
<keyword evidence="4" id="KW-1185">Reference proteome</keyword>
<dbReference type="SUPFAM" id="SSF46785">
    <property type="entry name" value="Winged helix' DNA-binding domain"/>
    <property type="match status" value="1"/>
</dbReference>
<dbReference type="AlphaFoldDB" id="A0AAE0MEC6"/>
<proteinExistence type="predicted"/>
<gene>
    <name evidence="3" type="ORF">B0H66DRAFT_25329</name>
</gene>
<comment type="caution">
    <text evidence="3">The sequence shown here is derived from an EMBL/GenBank/DDBJ whole genome shotgun (WGS) entry which is preliminary data.</text>
</comment>
<reference evidence="3" key="1">
    <citation type="journal article" date="2023" name="Mol. Phylogenet. Evol.">
        <title>Genome-scale phylogeny and comparative genomics of the fungal order Sordariales.</title>
        <authorList>
            <person name="Hensen N."/>
            <person name="Bonometti L."/>
            <person name="Westerberg I."/>
            <person name="Brannstrom I.O."/>
            <person name="Guillou S."/>
            <person name="Cros-Aarteil S."/>
            <person name="Calhoun S."/>
            <person name="Haridas S."/>
            <person name="Kuo A."/>
            <person name="Mondo S."/>
            <person name="Pangilinan J."/>
            <person name="Riley R."/>
            <person name="LaButti K."/>
            <person name="Andreopoulos B."/>
            <person name="Lipzen A."/>
            <person name="Chen C."/>
            <person name="Yan M."/>
            <person name="Daum C."/>
            <person name="Ng V."/>
            <person name="Clum A."/>
            <person name="Steindorff A."/>
            <person name="Ohm R.A."/>
            <person name="Martin F."/>
            <person name="Silar P."/>
            <person name="Natvig D.O."/>
            <person name="Lalanne C."/>
            <person name="Gautier V."/>
            <person name="Ament-Velasquez S.L."/>
            <person name="Kruys A."/>
            <person name="Hutchinson M.I."/>
            <person name="Powell A.J."/>
            <person name="Barry K."/>
            <person name="Miller A.N."/>
            <person name="Grigoriev I.V."/>
            <person name="Debuchy R."/>
            <person name="Gladieux P."/>
            <person name="Hiltunen Thoren M."/>
            <person name="Johannesson H."/>
        </authorList>
    </citation>
    <scope>NUCLEOTIDE SEQUENCE</scope>
    <source>
        <strain evidence="3">CBS 118394</strain>
    </source>
</reference>
<name>A0AAE0MEC6_9PEZI</name>
<dbReference type="Gene3D" id="1.10.10.2670">
    <property type="entry name" value="E3 ubiquitin-protein ligase"/>
    <property type="match status" value="1"/>
</dbReference>
<evidence type="ECO:0000256" key="1">
    <source>
        <dbReference type="SAM" id="MobiDB-lite"/>
    </source>
</evidence>
<evidence type="ECO:0000259" key="2">
    <source>
        <dbReference type="Pfam" id="PF22960"/>
    </source>
</evidence>
<feature type="domain" description="E3 ubiquitin-protein ligase UBR1-like winged-helix" evidence="2">
    <location>
        <begin position="231"/>
        <end position="307"/>
    </location>
</feature>
<accession>A0AAE0MEC6</accession>
<feature type="compositionally biased region" description="Basic and acidic residues" evidence="1">
    <location>
        <begin position="477"/>
        <end position="516"/>
    </location>
</feature>
<evidence type="ECO:0000313" key="4">
    <source>
        <dbReference type="Proteomes" id="UP001283341"/>
    </source>
</evidence>
<dbReference type="Pfam" id="PF22960">
    <property type="entry name" value="WHD_UBR1"/>
    <property type="match status" value="1"/>
</dbReference>
<dbReference type="Proteomes" id="UP001283341">
    <property type="component" value="Unassembled WGS sequence"/>
</dbReference>
<reference evidence="3" key="2">
    <citation type="submission" date="2023-06" db="EMBL/GenBank/DDBJ databases">
        <authorList>
            <consortium name="Lawrence Berkeley National Laboratory"/>
            <person name="Haridas S."/>
            <person name="Hensen N."/>
            <person name="Bonometti L."/>
            <person name="Westerberg I."/>
            <person name="Brannstrom I.O."/>
            <person name="Guillou S."/>
            <person name="Cros-Aarteil S."/>
            <person name="Calhoun S."/>
            <person name="Kuo A."/>
            <person name="Mondo S."/>
            <person name="Pangilinan J."/>
            <person name="Riley R."/>
            <person name="Labutti K."/>
            <person name="Andreopoulos B."/>
            <person name="Lipzen A."/>
            <person name="Chen C."/>
            <person name="Yanf M."/>
            <person name="Daum C."/>
            <person name="Ng V."/>
            <person name="Clum A."/>
            <person name="Steindorff A."/>
            <person name="Ohm R."/>
            <person name="Martin F."/>
            <person name="Silar P."/>
            <person name="Natvig D."/>
            <person name="Lalanne C."/>
            <person name="Gautier V."/>
            <person name="Ament-Velasquez S.L."/>
            <person name="Kruys A."/>
            <person name="Hutchinson M.I."/>
            <person name="Powell A.J."/>
            <person name="Barry K."/>
            <person name="Miller A.N."/>
            <person name="Grigoriev I.V."/>
            <person name="Debuchy R."/>
            <person name="Gladieux P."/>
            <person name="Thoren M.H."/>
            <person name="Johannesson H."/>
        </authorList>
    </citation>
    <scope>NUCLEOTIDE SEQUENCE</scope>
    <source>
        <strain evidence="3">CBS 118394</strain>
    </source>
</reference>
<protein>
    <recommendedName>
        <fullName evidence="2">E3 ubiquitin-protein ligase UBR1-like winged-helix domain-containing protein</fullName>
    </recommendedName>
</protein>
<organism evidence="3 4">
    <name type="scientific">Apodospora peruviana</name>
    <dbReference type="NCBI Taxonomy" id="516989"/>
    <lineage>
        <taxon>Eukaryota</taxon>
        <taxon>Fungi</taxon>
        <taxon>Dikarya</taxon>
        <taxon>Ascomycota</taxon>
        <taxon>Pezizomycotina</taxon>
        <taxon>Sordariomycetes</taxon>
        <taxon>Sordariomycetidae</taxon>
        <taxon>Sordariales</taxon>
        <taxon>Lasiosphaeriaceae</taxon>
        <taxon>Apodospora</taxon>
    </lineage>
</organism>
<feature type="compositionally biased region" description="Low complexity" evidence="1">
    <location>
        <begin position="414"/>
        <end position="442"/>
    </location>
</feature>
<sequence length="770" mass="83220">MVINIPENGLLMESSPKVMAALPTQAFAISLSDSVIEDMIACVQNGQDVQLSLGSNPAFLFDDREVRIPKSKEPFEYDLFHSGLAAPTLVNKLPNPTMSIFRVPKYKKRGPKAPEVAKSNKAAKTAGNANSKLNAGSPSDQDLQDAIAELRRAKEKEQADKRENSTVIVDTILPTKGGKGKAAAKGRLLGAQSGATPRSLPPSPALSGLASPSLGPTSAAHDKLKQQRFPIIHELAAQESTFDELLAKYNEGTEQEFTDALNKVADFDSGIQKWSLRKMYWKELDVFQYDYSPEEHRQKAIDNAIKQYDRMRLGSSEPVWQKLLPMSERGKGICLSKLQAAIAKGPSAATPKINVQKAGTASPSGGDSEKDDSASSGAKKTKGGEPMSRSNSQTSTKKKLSASEAQAKRLLSNSKKPAAAAAAKASPKVSPTKPPAKASAPKGGRVLSKEFISDSDSDNDEVPLSVAKGKPAPAPKPVDRQAEKPKPAEKIRPAEKPKPTEKVKAIEKPRAAEKPKAAPAPMPKSAPKAAPRDREREPEQDRDTIRAQVIAKPTKPPAKRSRDIEEDDSSSSGTPLSKRIKPAPKAQLPVTSSIHKRAPSDASQYSRGTTSGVSLNKTKNTSPMKSSPLASSPPTNASDVEDEQPARPRARKREREHDRDTIASSSSSNSGISSTGSTDVSSIGVGRKRPAQDASSGRASKRQRMSREVVNEALKFKQYYMRYQELHEAISRLEEPDPAKVTDLMDMHHRLSEMKNEIYSKVAVEQALEI</sequence>
<feature type="compositionally biased region" description="Basic and acidic residues" evidence="1">
    <location>
        <begin position="530"/>
        <end position="545"/>
    </location>
</feature>
<feature type="compositionally biased region" description="Polar residues" evidence="1">
    <location>
        <begin position="127"/>
        <end position="141"/>
    </location>
</feature>
<dbReference type="InterPro" id="IPR036390">
    <property type="entry name" value="WH_DNA-bd_sf"/>
</dbReference>
<evidence type="ECO:0000313" key="3">
    <source>
        <dbReference type="EMBL" id="KAK3329446.1"/>
    </source>
</evidence>